<protein>
    <recommendedName>
        <fullName evidence="1">F-box domain-containing protein</fullName>
    </recommendedName>
</protein>
<sequence length="274" mass="31562">MSSLEGLPEDCLSLILSRTSPIDVCRLASVSRFFSVAARSNVTWLSLLPSDYADALRCYEARSYEKPYPLPDLRNRREVFRWLSNAIILVSSYEGYFILKHTGGVCRVLSASAMNIAWGDDCRFWRWNSSRSSIFPSVAHLLADCWLEVTGKWSCTLPPGKYSVSWRLKVVNPQGGQRHFLMWLRPLRFFLSHSGITLEKELDFLYLPSNAYEKWFEFEVGQIHVKGPGRNVVHVDLDFGFRELDCSFWKGGLYLDCLTNRIWYAGALVCFEQQ</sequence>
<dbReference type="InterPro" id="IPR036047">
    <property type="entry name" value="F-box-like_dom_sf"/>
</dbReference>
<evidence type="ECO:0000259" key="1">
    <source>
        <dbReference type="PROSITE" id="PS50181"/>
    </source>
</evidence>
<evidence type="ECO:0000313" key="3">
    <source>
        <dbReference type="Proteomes" id="UP000825935"/>
    </source>
</evidence>
<organism evidence="2 3">
    <name type="scientific">Ceratopteris richardii</name>
    <name type="common">Triangle waterfern</name>
    <dbReference type="NCBI Taxonomy" id="49495"/>
    <lineage>
        <taxon>Eukaryota</taxon>
        <taxon>Viridiplantae</taxon>
        <taxon>Streptophyta</taxon>
        <taxon>Embryophyta</taxon>
        <taxon>Tracheophyta</taxon>
        <taxon>Polypodiopsida</taxon>
        <taxon>Polypodiidae</taxon>
        <taxon>Polypodiales</taxon>
        <taxon>Pteridineae</taxon>
        <taxon>Pteridaceae</taxon>
        <taxon>Parkerioideae</taxon>
        <taxon>Ceratopteris</taxon>
    </lineage>
</organism>
<feature type="domain" description="F-box" evidence="1">
    <location>
        <begin position="1"/>
        <end position="47"/>
    </location>
</feature>
<dbReference type="Pfam" id="PF00646">
    <property type="entry name" value="F-box"/>
    <property type="match status" value="1"/>
</dbReference>
<accession>A0A8T2UZL3</accession>
<proteinExistence type="predicted"/>
<dbReference type="InterPro" id="IPR025886">
    <property type="entry name" value="PP2-like"/>
</dbReference>
<dbReference type="SUPFAM" id="SSF81383">
    <property type="entry name" value="F-box domain"/>
    <property type="match status" value="1"/>
</dbReference>
<dbReference type="PANTHER" id="PTHR31960">
    <property type="entry name" value="F-BOX PROTEIN PP2-A15"/>
    <property type="match status" value="1"/>
</dbReference>
<gene>
    <name evidence="2" type="ORF">KP509_04G094000</name>
</gene>
<keyword evidence="3" id="KW-1185">Reference proteome</keyword>
<dbReference type="PANTHER" id="PTHR31960:SF26">
    <property type="entry name" value="F-BOX DOMAIN CONTAINING PROTEIN"/>
    <property type="match status" value="1"/>
</dbReference>
<dbReference type="EMBL" id="CM035409">
    <property type="protein sequence ID" value="KAH7440158.1"/>
    <property type="molecule type" value="Genomic_DNA"/>
</dbReference>
<dbReference type="AlphaFoldDB" id="A0A8T2UZL3"/>
<dbReference type="InterPro" id="IPR001810">
    <property type="entry name" value="F-box_dom"/>
</dbReference>
<dbReference type="SMART" id="SM00256">
    <property type="entry name" value="FBOX"/>
    <property type="match status" value="1"/>
</dbReference>
<dbReference type="Gene3D" id="1.20.1280.50">
    <property type="match status" value="1"/>
</dbReference>
<name>A0A8T2UZL3_CERRI</name>
<dbReference type="PROSITE" id="PS50181">
    <property type="entry name" value="FBOX"/>
    <property type="match status" value="1"/>
</dbReference>
<comment type="caution">
    <text evidence="2">The sequence shown here is derived from an EMBL/GenBank/DDBJ whole genome shotgun (WGS) entry which is preliminary data.</text>
</comment>
<dbReference type="Proteomes" id="UP000825935">
    <property type="component" value="Chromosome 4"/>
</dbReference>
<dbReference type="OMA" id="WFEFEVG"/>
<evidence type="ECO:0000313" key="2">
    <source>
        <dbReference type="EMBL" id="KAH7440158.1"/>
    </source>
</evidence>
<dbReference type="Pfam" id="PF14299">
    <property type="entry name" value="PP2"/>
    <property type="match status" value="1"/>
</dbReference>
<dbReference type="OrthoDB" id="1921648at2759"/>
<dbReference type="CDD" id="cd22162">
    <property type="entry name" value="F-box_AtSKIP3-like"/>
    <property type="match status" value="1"/>
</dbReference>
<reference evidence="2" key="1">
    <citation type="submission" date="2021-08" db="EMBL/GenBank/DDBJ databases">
        <title>WGS assembly of Ceratopteris richardii.</title>
        <authorList>
            <person name="Marchant D.B."/>
            <person name="Chen G."/>
            <person name="Jenkins J."/>
            <person name="Shu S."/>
            <person name="Leebens-Mack J."/>
            <person name="Grimwood J."/>
            <person name="Schmutz J."/>
            <person name="Soltis P."/>
            <person name="Soltis D."/>
            <person name="Chen Z.-H."/>
        </authorList>
    </citation>
    <scope>NUCLEOTIDE SEQUENCE</scope>
    <source>
        <strain evidence="2">Whitten #5841</strain>
        <tissue evidence="2">Leaf</tissue>
    </source>
</reference>